<feature type="region of interest" description="Disordered" evidence="1">
    <location>
        <begin position="1"/>
        <end position="34"/>
    </location>
</feature>
<accession>A0A4P9ZDN7</accession>
<feature type="compositionally biased region" description="Basic residues" evidence="1">
    <location>
        <begin position="1"/>
        <end position="12"/>
    </location>
</feature>
<reference evidence="3" key="1">
    <citation type="journal article" date="2018" name="Nat. Microbiol.">
        <title>Leveraging single-cell genomics to expand the fungal tree of life.</title>
        <authorList>
            <person name="Ahrendt S.R."/>
            <person name="Quandt C.A."/>
            <person name="Ciobanu D."/>
            <person name="Clum A."/>
            <person name="Salamov A."/>
            <person name="Andreopoulos B."/>
            <person name="Cheng J.F."/>
            <person name="Woyke T."/>
            <person name="Pelin A."/>
            <person name="Henrissat B."/>
            <person name="Reynolds N.K."/>
            <person name="Benny G.L."/>
            <person name="Smith M.E."/>
            <person name="James T.Y."/>
            <person name="Grigoriev I.V."/>
        </authorList>
    </citation>
    <scope>NUCLEOTIDE SEQUENCE [LARGE SCALE GENOMIC DNA]</scope>
    <source>
        <strain evidence="3">Baker2002</strain>
    </source>
</reference>
<evidence type="ECO:0000313" key="3">
    <source>
        <dbReference type="Proteomes" id="UP000268321"/>
    </source>
</evidence>
<evidence type="ECO:0000256" key="1">
    <source>
        <dbReference type="SAM" id="MobiDB-lite"/>
    </source>
</evidence>
<keyword evidence="3" id="KW-1185">Reference proteome</keyword>
<proteinExistence type="predicted"/>
<name>A0A4P9ZDN7_9ASCO</name>
<dbReference type="AlphaFoldDB" id="A0A4P9ZDN7"/>
<sequence length="256" mass="28193">MHARKNARSSRKRALDSPGPRNDSGLLYSAGDALPPQQSAENIVAEAKVKQYLARHTATEKDAESDERVLVKTVVCDTEAAALDLATLDALKSAFLVNVSISGKQGLSIDRIVTVDGTLTSCIRCALYIAFLLASKVNNVLKRDAFTLKLANYNVDLLVEASGTQLDRTLVQLKDVDSAPFQNNADLHVATLRGDFTSLFQTICRLVHCHPLTMYATDEAIELLPSVRIHDADFMYPRTTEDQREKLSQFLRSQAT</sequence>
<evidence type="ECO:0000313" key="2">
    <source>
        <dbReference type="EMBL" id="RKP30903.1"/>
    </source>
</evidence>
<organism evidence="2 3">
    <name type="scientific">Metschnikowia bicuspidata</name>
    <dbReference type="NCBI Taxonomy" id="27322"/>
    <lineage>
        <taxon>Eukaryota</taxon>
        <taxon>Fungi</taxon>
        <taxon>Dikarya</taxon>
        <taxon>Ascomycota</taxon>
        <taxon>Saccharomycotina</taxon>
        <taxon>Pichiomycetes</taxon>
        <taxon>Metschnikowiaceae</taxon>
        <taxon>Metschnikowia</taxon>
    </lineage>
</organism>
<gene>
    <name evidence="2" type="ORF">METBISCDRAFT_22904</name>
</gene>
<dbReference type="Proteomes" id="UP000268321">
    <property type="component" value="Unassembled WGS sequence"/>
</dbReference>
<dbReference type="EMBL" id="ML004450">
    <property type="protein sequence ID" value="RKP30903.1"/>
    <property type="molecule type" value="Genomic_DNA"/>
</dbReference>
<dbReference type="OrthoDB" id="4081078at2759"/>
<protein>
    <submittedName>
        <fullName evidence="2">Uncharacterized protein</fullName>
    </submittedName>
</protein>